<evidence type="ECO:0000313" key="9">
    <source>
        <dbReference type="EMBL" id="KAK1906241.1"/>
    </source>
</evidence>
<dbReference type="GO" id="GO:0005634">
    <property type="term" value="C:nucleus"/>
    <property type="evidence" value="ECO:0007669"/>
    <property type="project" value="UniProtKB-SubCell"/>
</dbReference>
<feature type="domain" description="WWE" evidence="7">
    <location>
        <begin position="582"/>
        <end position="659"/>
    </location>
</feature>
<evidence type="ECO:0000259" key="6">
    <source>
        <dbReference type="PROSITE" id="PS50103"/>
    </source>
</evidence>
<evidence type="ECO:0000256" key="2">
    <source>
        <dbReference type="ARBA" id="ARBA00023242"/>
    </source>
</evidence>
<proteinExistence type="inferred from homology"/>
<protein>
    <submittedName>
        <fullName evidence="9">Protein mono-ADP-ribosyltransferase TIPARP</fullName>
    </submittedName>
</protein>
<dbReference type="Gene3D" id="3.90.228.10">
    <property type="match status" value="1"/>
</dbReference>
<gene>
    <name evidence="9" type="ORF">KUDE01_008643</name>
</gene>
<dbReference type="GO" id="GO:1990404">
    <property type="term" value="F:NAD+-protein mono-ADP-ribosyltransferase activity"/>
    <property type="evidence" value="ECO:0007669"/>
    <property type="project" value="TreeGrafter"/>
</dbReference>
<dbReference type="SUPFAM" id="SSF56399">
    <property type="entry name" value="ADP-ribosylation"/>
    <property type="match status" value="1"/>
</dbReference>
<dbReference type="InterPro" id="IPR004170">
    <property type="entry name" value="WWE_dom"/>
</dbReference>
<comment type="similarity">
    <text evidence="3">Belongs to the ARTD/PARP family.</text>
</comment>
<dbReference type="Gene3D" id="1.10.418.20">
    <property type="match status" value="1"/>
</dbReference>
<keyword evidence="10" id="KW-1185">Reference proteome</keyword>
<keyword evidence="2" id="KW-0539">Nucleus</keyword>
<evidence type="ECO:0000256" key="3">
    <source>
        <dbReference type="ARBA" id="ARBA00024347"/>
    </source>
</evidence>
<feature type="domain" description="PARP catalytic" evidence="8">
    <location>
        <begin position="705"/>
        <end position="909"/>
    </location>
</feature>
<evidence type="ECO:0000256" key="4">
    <source>
        <dbReference type="PROSITE-ProRule" id="PRU00723"/>
    </source>
</evidence>
<dbReference type="Pfam" id="PF02825">
    <property type="entry name" value="WWE"/>
    <property type="match status" value="1"/>
</dbReference>
<dbReference type="GO" id="GO:0003950">
    <property type="term" value="F:NAD+ poly-ADP-ribosyltransferase activity"/>
    <property type="evidence" value="ECO:0007669"/>
    <property type="project" value="InterPro"/>
</dbReference>
<evidence type="ECO:0000259" key="7">
    <source>
        <dbReference type="PROSITE" id="PS50918"/>
    </source>
</evidence>
<reference evidence="9" key="1">
    <citation type="submission" date="2023-04" db="EMBL/GenBank/DDBJ databases">
        <title>Chromosome-level genome of Chaenocephalus aceratus.</title>
        <authorList>
            <person name="Park H."/>
        </authorList>
    </citation>
    <scope>NUCLEOTIDE SEQUENCE</scope>
    <source>
        <strain evidence="9">DE</strain>
        <tissue evidence="9">Muscle</tissue>
    </source>
</reference>
<keyword evidence="4" id="KW-0863">Zinc-finger</keyword>
<evidence type="ECO:0000256" key="1">
    <source>
        <dbReference type="ARBA" id="ARBA00004123"/>
    </source>
</evidence>
<dbReference type="Proteomes" id="UP001228049">
    <property type="component" value="Unassembled WGS sequence"/>
</dbReference>
<dbReference type="EMBL" id="JASDAP010000001">
    <property type="protein sequence ID" value="KAK1906241.1"/>
    <property type="molecule type" value="Genomic_DNA"/>
</dbReference>
<dbReference type="PROSITE" id="PS50918">
    <property type="entry name" value="WWE"/>
    <property type="match status" value="1"/>
</dbReference>
<dbReference type="InterPro" id="IPR000571">
    <property type="entry name" value="Znf_CCCH"/>
</dbReference>
<dbReference type="SUPFAM" id="SSF54001">
    <property type="entry name" value="Cysteine proteinases"/>
    <property type="match status" value="1"/>
</dbReference>
<feature type="compositionally biased region" description="Low complexity" evidence="5">
    <location>
        <begin position="366"/>
        <end position="376"/>
    </location>
</feature>
<evidence type="ECO:0000313" key="10">
    <source>
        <dbReference type="Proteomes" id="UP001228049"/>
    </source>
</evidence>
<keyword evidence="4" id="KW-0862">Zinc</keyword>
<dbReference type="InterPro" id="IPR037197">
    <property type="entry name" value="WWE_dom_sf"/>
</dbReference>
<dbReference type="PANTHER" id="PTHR45740:SF6">
    <property type="entry name" value="PROTEIN MONO-ADP-RIBOSYLTRANSFERASE PARP12"/>
    <property type="match status" value="1"/>
</dbReference>
<dbReference type="InterPro" id="IPR012317">
    <property type="entry name" value="Poly(ADP-ribose)pol_cat_dom"/>
</dbReference>
<feature type="zinc finger region" description="C3H1-type" evidence="4">
    <location>
        <begin position="486"/>
        <end position="513"/>
    </location>
</feature>
<evidence type="ECO:0000259" key="8">
    <source>
        <dbReference type="PROSITE" id="PS51059"/>
    </source>
</evidence>
<feature type="domain" description="C3H1-type" evidence="6">
    <location>
        <begin position="486"/>
        <end position="513"/>
    </location>
</feature>
<name>A0AAD9CSI7_DISEL</name>
<feature type="region of interest" description="Disordered" evidence="5">
    <location>
        <begin position="364"/>
        <end position="384"/>
    </location>
</feature>
<dbReference type="Pfam" id="PF00644">
    <property type="entry name" value="PARP"/>
    <property type="match status" value="1"/>
</dbReference>
<dbReference type="InterPro" id="IPR038765">
    <property type="entry name" value="Papain-like_cys_pep_sf"/>
</dbReference>
<dbReference type="SUPFAM" id="SSF117839">
    <property type="entry name" value="WWE domain"/>
    <property type="match status" value="1"/>
</dbReference>
<dbReference type="PROSITE" id="PS50103">
    <property type="entry name" value="ZF_C3H1"/>
    <property type="match status" value="1"/>
</dbReference>
<comment type="caution">
    <text evidence="9">The sequence shown here is derived from an EMBL/GenBank/DDBJ whole genome shotgun (WGS) entry which is preliminary data.</text>
</comment>
<dbReference type="PANTHER" id="PTHR45740">
    <property type="entry name" value="POLY [ADP-RIBOSE] POLYMERASE"/>
    <property type="match status" value="1"/>
</dbReference>
<dbReference type="GO" id="GO:0008270">
    <property type="term" value="F:zinc ion binding"/>
    <property type="evidence" value="ECO:0007669"/>
    <property type="project" value="UniProtKB-KW"/>
</dbReference>
<dbReference type="Gene3D" id="3.30.720.50">
    <property type="match status" value="1"/>
</dbReference>
<accession>A0AAD9CSI7</accession>
<comment type="subcellular location">
    <subcellularLocation>
        <location evidence="1">Nucleus</location>
    </subcellularLocation>
</comment>
<keyword evidence="4" id="KW-0479">Metal-binding</keyword>
<dbReference type="PROSITE" id="PS51059">
    <property type="entry name" value="PARP_CATALYTIC"/>
    <property type="match status" value="1"/>
</dbReference>
<dbReference type="CDD" id="cd09917">
    <property type="entry name" value="F-box_SF"/>
    <property type="match status" value="1"/>
</dbReference>
<dbReference type="AlphaFoldDB" id="A0AAD9CSI7"/>
<sequence length="909" mass="103555">MAPGALVDVAQYLGSLNFHVWEKMGEIVKYMLDTARPGSEILVKEGHTCITREEFRSLGLGRNMDAHIGNACMKWIHEAARQHGKDIYIEDMYIVPTWKNRQSNMVANFPGLPRQICGNDCGIFMLVYTLSIVTSAGFEFQEMEMPLIRKWWCLLLMERFEIQGHGQRFAFWTLEARSLLEGTLQPVFRVPRQSARMDISQEKLPEGIIRRILRFVVLEDGDPAICTLALTCKNLNYIVSQGSFQKEAHFNWLDSVVNWNVFTEGHKQEFRKAYQISRRTMMPSSRKGKKRKSADSVVVLKPPSKPSKVTFLSPSLVLMEIPADSNNSLPVWEAMRSQLVDIAWTVNPYSISVNVTPLTTKQGKITTSTQTESTSTLVPPSTTGQAQMMIQTLSPQQVILSLSQNSTQFLPSPPGQPQNSPSTSTQATSVMVCLPLFITSPQPSLQQTSTLNQTHVLHCIPTLIPPTKQQALSVEPPPSLFHTKISSDIQICDNFLLNVCHAGNKCNMHHTPYPFHWQLWSTVTHNWINIPPRSQVSLERLYCDVNQEAICIRDGNVKSLLDFTSMDMVDSCKYDQVRRLTNSDSPIMNPLLASKWKIYWLDCRIWKEYSQTLSTFLLKKMSEKEPECSYFIGTQEYNLDFTTMVQINVTTRLYREVRCRPVYRSPDSMKPYLKTGIQSDPAEPVSDPPGTDLSVDPLKEFSSWYPPVWRLASEEDFSLVELPAGTAAYRSVQNFFHESLPETKVDIISIQQVENLLHWDKYQRHKVHMQKHQEVSTEPLERHLFHGTNKEASEEICHTNFDPRIAGLNGTSCGFGSYFSASASYSNTYSAMARPNGVRHMFLAKVLVGNVTQGMPNYRRPPPIKSKTRPIGHYDTCVDDVKNPTMFVVFDSCQCYPYYLIKYKDLPRD</sequence>
<evidence type="ECO:0000256" key="5">
    <source>
        <dbReference type="SAM" id="MobiDB-lite"/>
    </source>
</evidence>
<organism evidence="9 10">
    <name type="scientific">Dissostichus eleginoides</name>
    <name type="common">Patagonian toothfish</name>
    <name type="synonym">Dissostichus amissus</name>
    <dbReference type="NCBI Taxonomy" id="100907"/>
    <lineage>
        <taxon>Eukaryota</taxon>
        <taxon>Metazoa</taxon>
        <taxon>Chordata</taxon>
        <taxon>Craniata</taxon>
        <taxon>Vertebrata</taxon>
        <taxon>Euteleostomi</taxon>
        <taxon>Actinopterygii</taxon>
        <taxon>Neopterygii</taxon>
        <taxon>Teleostei</taxon>
        <taxon>Neoteleostei</taxon>
        <taxon>Acanthomorphata</taxon>
        <taxon>Eupercaria</taxon>
        <taxon>Perciformes</taxon>
        <taxon>Notothenioidei</taxon>
        <taxon>Nototheniidae</taxon>
        <taxon>Dissostichus</taxon>
    </lineage>
</organism>
<dbReference type="InterPro" id="IPR051712">
    <property type="entry name" value="ARTD-AVP"/>
</dbReference>